<dbReference type="CDD" id="cd16677">
    <property type="entry name" value="RING-H2_RNF32_rpt1"/>
    <property type="match status" value="1"/>
</dbReference>
<keyword evidence="2 4" id="KW-0863">Zinc-finger</keyword>
<reference evidence="7" key="1">
    <citation type="submission" date="2025-08" db="UniProtKB">
        <authorList>
            <consortium name="Ensembl"/>
        </authorList>
    </citation>
    <scope>IDENTIFICATION</scope>
</reference>
<evidence type="ECO:0000256" key="3">
    <source>
        <dbReference type="ARBA" id="ARBA00022833"/>
    </source>
</evidence>
<reference evidence="7" key="2">
    <citation type="submission" date="2025-09" db="UniProtKB">
        <authorList>
            <consortium name="Ensembl"/>
        </authorList>
    </citation>
    <scope>IDENTIFICATION</scope>
</reference>
<dbReference type="InterPro" id="IPR001841">
    <property type="entry name" value="Znf_RING"/>
</dbReference>
<dbReference type="InterPro" id="IPR018957">
    <property type="entry name" value="Znf_C3HC4_RING-type"/>
</dbReference>
<dbReference type="GO" id="GO:0008270">
    <property type="term" value="F:zinc ion binding"/>
    <property type="evidence" value="ECO:0007669"/>
    <property type="project" value="UniProtKB-KW"/>
</dbReference>
<feature type="domain" description="RING-type" evidence="6">
    <location>
        <begin position="124"/>
        <end position="166"/>
    </location>
</feature>
<feature type="domain" description="RING-type" evidence="6">
    <location>
        <begin position="288"/>
        <end position="338"/>
    </location>
</feature>
<dbReference type="Ensembl" id="ENSGMOT00000005543.2">
    <property type="protein sequence ID" value="ENSGMOP00000005381.2"/>
    <property type="gene ID" value="ENSGMOG00000005073.2"/>
</dbReference>
<dbReference type="Pfam" id="PF00097">
    <property type="entry name" value="zf-C3HC4"/>
    <property type="match status" value="1"/>
</dbReference>
<dbReference type="CTD" id="140545"/>
<proteinExistence type="predicted"/>
<dbReference type="GeneTree" id="ENSGT00390000003759"/>
<dbReference type="CDD" id="cd23767">
    <property type="entry name" value="IQCD"/>
    <property type="match status" value="1"/>
</dbReference>
<dbReference type="PANTHER" id="PTHR14991:SF0">
    <property type="entry name" value="RING FINGER PROTEIN 32"/>
    <property type="match status" value="1"/>
</dbReference>
<dbReference type="Proteomes" id="UP000694546">
    <property type="component" value="Chromosome 23"/>
</dbReference>
<dbReference type="KEGG" id="gmh:115537147"/>
<evidence type="ECO:0000256" key="2">
    <source>
        <dbReference type="ARBA" id="ARBA00022771"/>
    </source>
</evidence>
<dbReference type="Gene3D" id="3.30.40.10">
    <property type="entry name" value="Zinc/RING finger domain, C3HC4 (zinc finger)"/>
    <property type="match status" value="2"/>
</dbReference>
<name>A0A8C4Z5K1_GADMO</name>
<dbReference type="PANTHER" id="PTHR14991">
    <property type="entry name" value="RING FINGER PROTEIN 32"/>
    <property type="match status" value="1"/>
</dbReference>
<evidence type="ECO:0000256" key="4">
    <source>
        <dbReference type="PROSITE-ProRule" id="PRU00175"/>
    </source>
</evidence>
<dbReference type="Pfam" id="PF00612">
    <property type="entry name" value="IQ"/>
    <property type="match status" value="1"/>
</dbReference>
<protein>
    <submittedName>
        <fullName evidence="7">Ring finger protein 32</fullName>
    </submittedName>
</protein>
<evidence type="ECO:0000313" key="8">
    <source>
        <dbReference type="Proteomes" id="UP000694546"/>
    </source>
</evidence>
<evidence type="ECO:0000256" key="1">
    <source>
        <dbReference type="ARBA" id="ARBA00022723"/>
    </source>
</evidence>
<dbReference type="AlphaFoldDB" id="A0A8C4Z5K1"/>
<organism evidence="7 8">
    <name type="scientific">Gadus morhua</name>
    <name type="common">Atlantic cod</name>
    <dbReference type="NCBI Taxonomy" id="8049"/>
    <lineage>
        <taxon>Eukaryota</taxon>
        <taxon>Metazoa</taxon>
        <taxon>Chordata</taxon>
        <taxon>Craniata</taxon>
        <taxon>Vertebrata</taxon>
        <taxon>Euteleostomi</taxon>
        <taxon>Actinopterygii</taxon>
        <taxon>Neopterygii</taxon>
        <taxon>Teleostei</taxon>
        <taxon>Neoteleostei</taxon>
        <taxon>Acanthomorphata</taxon>
        <taxon>Zeiogadaria</taxon>
        <taxon>Gadariae</taxon>
        <taxon>Gadiformes</taxon>
        <taxon>Gadoidei</taxon>
        <taxon>Gadidae</taxon>
        <taxon>Gadus</taxon>
    </lineage>
</organism>
<keyword evidence="8" id="KW-1185">Reference proteome</keyword>
<dbReference type="Pfam" id="PF13445">
    <property type="entry name" value="zf-RING_UBOX"/>
    <property type="match status" value="1"/>
</dbReference>
<sequence length="346" mass="39306">MTMQKRLTSKNTNLVITSVAFQDHISRSLLEPPGSVSRAAAKSRRNKPSNPDRSQVRPGQGDQTRPGQGDQELDREYVVDDAPARLTLAQRLGLVAAPAQRLTGSEWSAVKIRCVRQGDSASPCAICREEFCLQPQVLLSCSHVFHRACLQSYERFCGRKCCPLCRKEQYETRIIHDAAFLFRQRSATRIQACWRGYLARRWYRQVRKTTPPRDRHLRRKFFEEKLQELNTSLLRCCQADVEGFLWGIERSLSSSRRVFQQLGRPAGLIPQDWDSVLGQAQRRGTWDCPICLTPVFSSGWGSGRGGVLLSCSHLFHPSCLDAFESFGQDRTPSCPLCRSSYSRRPV</sequence>
<evidence type="ECO:0000256" key="5">
    <source>
        <dbReference type="SAM" id="MobiDB-lite"/>
    </source>
</evidence>
<dbReference type="SUPFAM" id="SSF57850">
    <property type="entry name" value="RING/U-box"/>
    <property type="match status" value="2"/>
</dbReference>
<dbReference type="GeneID" id="115537147"/>
<dbReference type="PROSITE" id="PS50096">
    <property type="entry name" value="IQ"/>
    <property type="match status" value="1"/>
</dbReference>
<keyword evidence="1" id="KW-0479">Metal-binding</keyword>
<dbReference type="InterPro" id="IPR000048">
    <property type="entry name" value="IQ_motif_EF-hand-BS"/>
</dbReference>
<evidence type="ECO:0000313" key="7">
    <source>
        <dbReference type="Ensembl" id="ENSGMOP00000005381.2"/>
    </source>
</evidence>
<keyword evidence="3" id="KW-0862">Zinc</keyword>
<gene>
    <name evidence="7" type="primary">RNF32</name>
    <name evidence="7" type="synonym">rnf32</name>
</gene>
<dbReference type="OMA" id="KHNNELM"/>
<dbReference type="SMART" id="SM00015">
    <property type="entry name" value="IQ"/>
    <property type="match status" value="1"/>
</dbReference>
<dbReference type="OrthoDB" id="8062037at2759"/>
<dbReference type="RefSeq" id="XP_030204711.1">
    <property type="nucleotide sequence ID" value="XM_030348851.1"/>
</dbReference>
<dbReference type="PROSITE" id="PS50089">
    <property type="entry name" value="ZF_RING_2"/>
    <property type="match status" value="2"/>
</dbReference>
<evidence type="ECO:0000259" key="6">
    <source>
        <dbReference type="PROSITE" id="PS50089"/>
    </source>
</evidence>
<accession>A0A8C4Z5K1</accession>
<dbReference type="SMART" id="SM00184">
    <property type="entry name" value="RING"/>
    <property type="match status" value="2"/>
</dbReference>
<dbReference type="InterPro" id="IPR042862">
    <property type="entry name" value="RNF32"/>
</dbReference>
<feature type="region of interest" description="Disordered" evidence="5">
    <location>
        <begin position="30"/>
        <end position="75"/>
    </location>
</feature>
<dbReference type="InterPro" id="IPR027370">
    <property type="entry name" value="Znf-RING_euk"/>
</dbReference>
<dbReference type="InterPro" id="IPR013083">
    <property type="entry name" value="Znf_RING/FYVE/PHD"/>
</dbReference>